<reference evidence="2 3" key="1">
    <citation type="submission" date="2018-02" db="EMBL/GenBank/DDBJ databases">
        <title>The genomes of Aspergillus section Nigri reveals drivers in fungal speciation.</title>
        <authorList>
            <consortium name="DOE Joint Genome Institute"/>
            <person name="Vesth T.C."/>
            <person name="Nybo J."/>
            <person name="Theobald S."/>
            <person name="Brandl J."/>
            <person name="Frisvad J.C."/>
            <person name="Nielsen K.F."/>
            <person name="Lyhne E.K."/>
            <person name="Kogle M.E."/>
            <person name="Kuo A."/>
            <person name="Riley R."/>
            <person name="Clum A."/>
            <person name="Nolan M."/>
            <person name="Lipzen A."/>
            <person name="Salamov A."/>
            <person name="Henrissat B."/>
            <person name="Wiebenga A."/>
            <person name="De vries R.P."/>
            <person name="Grigoriev I.V."/>
            <person name="Mortensen U.H."/>
            <person name="Andersen M.R."/>
            <person name="Baker S.E."/>
        </authorList>
    </citation>
    <scope>NUCLEOTIDE SEQUENCE [LARGE SCALE GENOMIC DNA]</scope>
    <source>
        <strain evidence="2 3">CBS 121593</strain>
    </source>
</reference>
<accession>A0A395H2C6</accession>
<feature type="region of interest" description="Disordered" evidence="1">
    <location>
        <begin position="1"/>
        <end position="32"/>
    </location>
</feature>
<dbReference type="OrthoDB" id="15735at2759"/>
<name>A0A395H2C6_9EURO</name>
<dbReference type="EMBL" id="KZ824432">
    <property type="protein sequence ID" value="RAL02037.1"/>
    <property type="molecule type" value="Genomic_DNA"/>
</dbReference>
<evidence type="ECO:0000256" key="1">
    <source>
        <dbReference type="SAM" id="MobiDB-lite"/>
    </source>
</evidence>
<dbReference type="Gene3D" id="3.30.450.40">
    <property type="match status" value="1"/>
</dbReference>
<dbReference type="InterPro" id="IPR029016">
    <property type="entry name" value="GAF-like_dom_sf"/>
</dbReference>
<dbReference type="VEuPathDB" id="FungiDB:BO80DRAFT_443838"/>
<sequence length="57" mass="6294">MVCTPSALRDHSPLTIPSQPHADSSYFGSANGSKSEVYTQVLEQARGLVYGQRNWVR</sequence>
<dbReference type="GeneID" id="37226255"/>
<dbReference type="STRING" id="1448316.A0A395H2C6"/>
<evidence type="ECO:0000313" key="3">
    <source>
        <dbReference type="Proteomes" id="UP000249402"/>
    </source>
</evidence>
<dbReference type="Proteomes" id="UP000249402">
    <property type="component" value="Unassembled WGS sequence"/>
</dbReference>
<keyword evidence="3" id="KW-1185">Reference proteome</keyword>
<protein>
    <submittedName>
        <fullName evidence="2">Uncharacterized protein</fullName>
    </submittedName>
</protein>
<dbReference type="RefSeq" id="XP_025576364.1">
    <property type="nucleotide sequence ID" value="XM_025721390.1"/>
</dbReference>
<dbReference type="AlphaFoldDB" id="A0A395H2C6"/>
<organism evidence="2 3">
    <name type="scientific">Aspergillus ibericus CBS 121593</name>
    <dbReference type="NCBI Taxonomy" id="1448316"/>
    <lineage>
        <taxon>Eukaryota</taxon>
        <taxon>Fungi</taxon>
        <taxon>Dikarya</taxon>
        <taxon>Ascomycota</taxon>
        <taxon>Pezizomycotina</taxon>
        <taxon>Eurotiomycetes</taxon>
        <taxon>Eurotiomycetidae</taxon>
        <taxon>Eurotiales</taxon>
        <taxon>Aspergillaceae</taxon>
        <taxon>Aspergillus</taxon>
        <taxon>Aspergillus subgen. Circumdati</taxon>
    </lineage>
</organism>
<proteinExistence type="predicted"/>
<gene>
    <name evidence="2" type="ORF">BO80DRAFT_443838</name>
</gene>
<evidence type="ECO:0000313" key="2">
    <source>
        <dbReference type="EMBL" id="RAL02037.1"/>
    </source>
</evidence>
<feature type="compositionally biased region" description="Polar residues" evidence="1">
    <location>
        <begin position="15"/>
        <end position="32"/>
    </location>
</feature>